<proteinExistence type="predicted"/>
<protein>
    <recommendedName>
        <fullName evidence="1">NAD-dependent epimerase/dehydratase domain-containing protein</fullName>
    </recommendedName>
</protein>
<dbReference type="GO" id="GO:0005737">
    <property type="term" value="C:cytoplasm"/>
    <property type="evidence" value="ECO:0007669"/>
    <property type="project" value="TreeGrafter"/>
</dbReference>
<name>A0A382QRC0_9ZZZZ</name>
<organism evidence="2">
    <name type="scientific">marine metagenome</name>
    <dbReference type="NCBI Taxonomy" id="408172"/>
    <lineage>
        <taxon>unclassified sequences</taxon>
        <taxon>metagenomes</taxon>
        <taxon>ecological metagenomes</taxon>
    </lineage>
</organism>
<dbReference type="EMBL" id="UINC01116032">
    <property type="protein sequence ID" value="SVC87487.1"/>
    <property type="molecule type" value="Genomic_DNA"/>
</dbReference>
<dbReference type="AlphaFoldDB" id="A0A382QRC0"/>
<dbReference type="Gene3D" id="3.40.50.720">
    <property type="entry name" value="NAD(P)-binding Rossmann-like Domain"/>
    <property type="match status" value="1"/>
</dbReference>
<dbReference type="GO" id="GO:0004029">
    <property type="term" value="F:aldehyde dehydrogenase (NAD+) activity"/>
    <property type="evidence" value="ECO:0007669"/>
    <property type="project" value="TreeGrafter"/>
</dbReference>
<gene>
    <name evidence="2" type="ORF">METZ01_LOCUS340341</name>
</gene>
<dbReference type="InterPro" id="IPR051783">
    <property type="entry name" value="NAD(P)-dependent_oxidoreduct"/>
</dbReference>
<sequence>MEKVVVTGAAGFIGSNLTDYLLSSGYQVLGLDNFSTGKSKFLESAMGHPNFKLLICDLSDTESFKNNIAGYDCVFHFAANADVRFGTDHPSKDLEQ</sequence>
<feature type="domain" description="NAD-dependent epimerase/dehydratase" evidence="1">
    <location>
        <begin position="4"/>
        <end position="92"/>
    </location>
</feature>
<reference evidence="2" key="1">
    <citation type="submission" date="2018-05" db="EMBL/GenBank/DDBJ databases">
        <authorList>
            <person name="Lanie J.A."/>
            <person name="Ng W.-L."/>
            <person name="Kazmierczak K.M."/>
            <person name="Andrzejewski T.M."/>
            <person name="Davidsen T.M."/>
            <person name="Wayne K.J."/>
            <person name="Tettelin H."/>
            <person name="Glass J.I."/>
            <person name="Rusch D."/>
            <person name="Podicherti R."/>
            <person name="Tsui H.-C.T."/>
            <person name="Winkler M.E."/>
        </authorList>
    </citation>
    <scope>NUCLEOTIDE SEQUENCE</scope>
</reference>
<dbReference type="PANTHER" id="PTHR48079">
    <property type="entry name" value="PROTEIN YEEZ"/>
    <property type="match status" value="1"/>
</dbReference>
<evidence type="ECO:0000313" key="2">
    <source>
        <dbReference type="EMBL" id="SVC87487.1"/>
    </source>
</evidence>
<dbReference type="Pfam" id="PF01370">
    <property type="entry name" value="Epimerase"/>
    <property type="match status" value="1"/>
</dbReference>
<dbReference type="PANTHER" id="PTHR48079:SF6">
    <property type="entry name" value="NAD(P)-BINDING DOMAIN-CONTAINING PROTEIN-RELATED"/>
    <property type="match status" value="1"/>
</dbReference>
<evidence type="ECO:0000259" key="1">
    <source>
        <dbReference type="Pfam" id="PF01370"/>
    </source>
</evidence>
<accession>A0A382QRC0</accession>
<dbReference type="InterPro" id="IPR001509">
    <property type="entry name" value="Epimerase_deHydtase"/>
</dbReference>
<dbReference type="InterPro" id="IPR036291">
    <property type="entry name" value="NAD(P)-bd_dom_sf"/>
</dbReference>
<dbReference type="SUPFAM" id="SSF51735">
    <property type="entry name" value="NAD(P)-binding Rossmann-fold domains"/>
    <property type="match status" value="1"/>
</dbReference>
<feature type="non-terminal residue" evidence="2">
    <location>
        <position position="96"/>
    </location>
</feature>